<gene>
    <name evidence="4" type="primary">Plin3_0</name>
    <name evidence="4" type="ORF">LEUROT_R14836</name>
</gene>
<dbReference type="GO" id="GO:0005829">
    <property type="term" value="C:cytosol"/>
    <property type="evidence" value="ECO:0007669"/>
    <property type="project" value="TreeGrafter"/>
</dbReference>
<accession>A0A7K8DVS5</accession>
<dbReference type="Pfam" id="PF03036">
    <property type="entry name" value="Perilipin"/>
    <property type="match status" value="1"/>
</dbReference>
<organism evidence="4 5">
    <name type="scientific">Leucopsar rothschildi</name>
    <name type="common">Bali myna</name>
    <name type="synonym">Rothschild's mynah</name>
    <dbReference type="NCBI Taxonomy" id="127929"/>
    <lineage>
        <taxon>Eukaryota</taxon>
        <taxon>Metazoa</taxon>
        <taxon>Chordata</taxon>
        <taxon>Craniata</taxon>
        <taxon>Vertebrata</taxon>
        <taxon>Euteleostomi</taxon>
        <taxon>Archelosauria</taxon>
        <taxon>Archosauria</taxon>
        <taxon>Dinosauria</taxon>
        <taxon>Saurischia</taxon>
        <taxon>Theropoda</taxon>
        <taxon>Coelurosauria</taxon>
        <taxon>Aves</taxon>
        <taxon>Neognathae</taxon>
        <taxon>Neoaves</taxon>
        <taxon>Telluraves</taxon>
        <taxon>Australaves</taxon>
        <taxon>Passeriformes</taxon>
        <taxon>Sturnidae</taxon>
        <taxon>Leucopsar</taxon>
    </lineage>
</organism>
<dbReference type="Proteomes" id="UP000522331">
    <property type="component" value="Unassembled WGS sequence"/>
</dbReference>
<comment type="similarity">
    <text evidence="2">Belongs to the perilipin family.</text>
</comment>
<dbReference type="PANTHER" id="PTHR14024:SF51">
    <property type="entry name" value="PERILIPIN-RELATED"/>
    <property type="match status" value="1"/>
</dbReference>
<keyword evidence="3" id="KW-0551">Lipid droplet</keyword>
<dbReference type="InterPro" id="IPR004279">
    <property type="entry name" value="Perilipin"/>
</dbReference>
<dbReference type="GO" id="GO:0005811">
    <property type="term" value="C:lipid droplet"/>
    <property type="evidence" value="ECO:0007669"/>
    <property type="project" value="UniProtKB-SubCell"/>
</dbReference>
<evidence type="ECO:0000313" key="5">
    <source>
        <dbReference type="Proteomes" id="UP000522331"/>
    </source>
</evidence>
<dbReference type="GO" id="GO:0010890">
    <property type="term" value="P:positive regulation of triglyceride storage"/>
    <property type="evidence" value="ECO:0007669"/>
    <property type="project" value="TreeGrafter"/>
</dbReference>
<dbReference type="SUPFAM" id="SSF109775">
    <property type="entry name" value="Mannose-6-phosphate receptor binding protein 1 (Tip47), C-terminal domain"/>
    <property type="match status" value="1"/>
</dbReference>
<evidence type="ECO:0000256" key="1">
    <source>
        <dbReference type="ARBA" id="ARBA00004502"/>
    </source>
</evidence>
<feature type="non-terminal residue" evidence="4">
    <location>
        <position position="1"/>
    </location>
</feature>
<evidence type="ECO:0000313" key="4">
    <source>
        <dbReference type="EMBL" id="NXB43471.1"/>
    </source>
</evidence>
<comment type="subcellular location">
    <subcellularLocation>
        <location evidence="1">Lipid droplet</location>
    </subcellularLocation>
</comment>
<evidence type="ECO:0000256" key="2">
    <source>
        <dbReference type="ARBA" id="ARBA00006311"/>
    </source>
</evidence>
<keyword evidence="5" id="KW-1185">Reference proteome</keyword>
<comment type="caution">
    <text evidence="4">The sequence shown here is derived from an EMBL/GenBank/DDBJ whole genome shotgun (WGS) entry which is preliminary data.</text>
</comment>
<feature type="non-terminal residue" evidence="4">
    <location>
        <position position="168"/>
    </location>
</feature>
<evidence type="ECO:0000256" key="3">
    <source>
        <dbReference type="ARBA" id="ARBA00022677"/>
    </source>
</evidence>
<protein>
    <submittedName>
        <fullName evidence="4">PLIN3 protein</fullName>
    </submittedName>
</protein>
<sequence length="168" mass="18982">LHCCAEEFCNSQLICLSWHSDLPPPQTEAFKQGFNQKLREKLHQMWLEWRRKYLNENVDANPADPEEMVCLALLTARRISCSGVVAAVQSLPCSLRDSLQQALAAISELHDAFSAADFSQDLASRVLIQSQRELAVIQENMEELLDYLKNKTPLSWLLGPLSPRGDES</sequence>
<dbReference type="Gene3D" id="1.20.120.340">
    <property type="entry name" value="Flagellar protein FliS"/>
    <property type="match status" value="1"/>
</dbReference>
<name>A0A7K8DVS5_LEURO</name>
<dbReference type="AlphaFoldDB" id="A0A7K8DVS5"/>
<dbReference type="GO" id="GO:0019915">
    <property type="term" value="P:lipid storage"/>
    <property type="evidence" value="ECO:0007669"/>
    <property type="project" value="TreeGrafter"/>
</dbReference>
<proteinExistence type="inferred from homology"/>
<dbReference type="PANTHER" id="PTHR14024">
    <property type="entry name" value="PERILIPIN"/>
    <property type="match status" value="1"/>
</dbReference>
<dbReference type="EMBL" id="VZTC01001519">
    <property type="protein sequence ID" value="NXB43471.1"/>
    <property type="molecule type" value="Genomic_DNA"/>
</dbReference>
<reference evidence="4 5" key="1">
    <citation type="submission" date="2019-09" db="EMBL/GenBank/DDBJ databases">
        <title>Bird 10,000 Genomes (B10K) Project - Family phase.</title>
        <authorList>
            <person name="Zhang G."/>
        </authorList>
    </citation>
    <scope>NUCLEOTIDE SEQUENCE [LARGE SCALE GENOMIC DNA]</scope>
    <source>
        <strain evidence="4">B10K-DU-002-02</strain>
        <tissue evidence="4">Muscle</tissue>
    </source>
</reference>